<comment type="subcellular location">
    <subcellularLocation>
        <location evidence="1">Nucleus</location>
    </subcellularLocation>
</comment>
<dbReference type="InterPro" id="IPR036322">
    <property type="entry name" value="WD40_repeat_dom_sf"/>
</dbReference>
<evidence type="ECO:0000256" key="3">
    <source>
        <dbReference type="ARBA" id="ARBA00023242"/>
    </source>
</evidence>
<keyword evidence="5" id="KW-1185">Reference proteome</keyword>
<evidence type="ECO:0000256" key="2">
    <source>
        <dbReference type="ARBA" id="ARBA00023163"/>
    </source>
</evidence>
<dbReference type="InterPro" id="IPR052416">
    <property type="entry name" value="GTF3C_component"/>
</dbReference>
<evidence type="ECO:0000313" key="4">
    <source>
        <dbReference type="EMBL" id="KAK9862271.1"/>
    </source>
</evidence>
<dbReference type="AlphaFoldDB" id="A0AAW1SXW1"/>
<dbReference type="PANTHER" id="PTHR15052:SF2">
    <property type="entry name" value="GENERAL TRANSCRIPTION FACTOR 3C POLYPEPTIDE 2"/>
    <property type="match status" value="1"/>
</dbReference>
<accession>A0AAW1SXW1</accession>
<dbReference type="GO" id="GO:0006383">
    <property type="term" value="P:transcription by RNA polymerase III"/>
    <property type="evidence" value="ECO:0007669"/>
    <property type="project" value="TreeGrafter"/>
</dbReference>
<organism evidence="4 5">
    <name type="scientific">Apatococcus fuscideae</name>
    <dbReference type="NCBI Taxonomy" id="2026836"/>
    <lineage>
        <taxon>Eukaryota</taxon>
        <taxon>Viridiplantae</taxon>
        <taxon>Chlorophyta</taxon>
        <taxon>core chlorophytes</taxon>
        <taxon>Trebouxiophyceae</taxon>
        <taxon>Chlorellales</taxon>
        <taxon>Chlorellaceae</taxon>
        <taxon>Apatococcus</taxon>
    </lineage>
</organism>
<gene>
    <name evidence="4" type="ORF">WJX84_008676</name>
</gene>
<dbReference type="PANTHER" id="PTHR15052">
    <property type="entry name" value="RNA POLYMERASE III TRANSCRIPTION INITIATION FACTOR COMPLEX SUBUNIT"/>
    <property type="match status" value="1"/>
</dbReference>
<reference evidence="4 5" key="1">
    <citation type="journal article" date="2024" name="Nat. Commun.">
        <title>Phylogenomics reveals the evolutionary origins of lichenization in chlorophyte algae.</title>
        <authorList>
            <person name="Puginier C."/>
            <person name="Libourel C."/>
            <person name="Otte J."/>
            <person name="Skaloud P."/>
            <person name="Haon M."/>
            <person name="Grisel S."/>
            <person name="Petersen M."/>
            <person name="Berrin J.G."/>
            <person name="Delaux P.M."/>
            <person name="Dal Grande F."/>
            <person name="Keller J."/>
        </authorList>
    </citation>
    <scope>NUCLEOTIDE SEQUENCE [LARGE SCALE GENOMIC DNA]</scope>
    <source>
        <strain evidence="4 5">SAG 2523</strain>
    </source>
</reference>
<dbReference type="InterPro" id="IPR015943">
    <property type="entry name" value="WD40/YVTN_repeat-like_dom_sf"/>
</dbReference>
<keyword evidence="2" id="KW-0804">Transcription</keyword>
<proteinExistence type="predicted"/>
<dbReference type="GO" id="GO:0005634">
    <property type="term" value="C:nucleus"/>
    <property type="evidence" value="ECO:0007669"/>
    <property type="project" value="UniProtKB-SubCell"/>
</dbReference>
<dbReference type="Proteomes" id="UP001485043">
    <property type="component" value="Unassembled WGS sequence"/>
</dbReference>
<comment type="caution">
    <text evidence="4">The sequence shown here is derived from an EMBL/GenBank/DDBJ whole genome shotgun (WGS) entry which is preliminary data.</text>
</comment>
<keyword evidence="3" id="KW-0539">Nucleus</keyword>
<evidence type="ECO:0000313" key="5">
    <source>
        <dbReference type="Proteomes" id="UP001485043"/>
    </source>
</evidence>
<name>A0AAW1SXW1_9CHLO</name>
<protein>
    <submittedName>
        <fullName evidence="4">Uncharacterized protein</fullName>
    </submittedName>
</protein>
<evidence type="ECO:0000256" key="1">
    <source>
        <dbReference type="ARBA" id="ARBA00004123"/>
    </source>
</evidence>
<dbReference type="GO" id="GO:0000127">
    <property type="term" value="C:transcription factor TFIIIC complex"/>
    <property type="evidence" value="ECO:0007669"/>
    <property type="project" value="TreeGrafter"/>
</dbReference>
<sequence length="460" mass="50096">MEWLHDQGPLSPEVQAAENAVRATQYLAVSAHPERQRDNTIGRTCTGPGVIQLVAMNCLDHQKQKLEALPRLAFGIRHQGGLAWCLRWCSGKSPAFAGPADRLGLLAAALGNGQVVIYDVPAETAQRQQDDGTSEGLADASSAQPCMLDLQPLACSEAICGQPGGPSLPSCLDWLPTWPHDLLVVGCWDGTVSLQRIVGEVGSSLALELLQHFAASQQPLRTVSWLPAEMAPADATFDQTHRHVFIAAGHSGYLQLWDARDTCRPIFQYSVGYHWLLEVAWNLRELGLVLAQDLRSLEFFHLRPEHVLAREKKSVTRVIAFRPAETLPSAIWSVDACSKRGLLAYGTSDGLTVIGQLNFPYDNRTRPPHVAVSGLQHDGEALGLKDDSALEQTHTIYRGSRSGTKGGKGAIIKQDHPPHPQLAVHRVRWNPNGGPGKAWLAHGGASGFLRLQHIPISRLD</sequence>
<dbReference type="EMBL" id="JALJOV010000630">
    <property type="protein sequence ID" value="KAK9862271.1"/>
    <property type="molecule type" value="Genomic_DNA"/>
</dbReference>
<dbReference type="SUPFAM" id="SSF50978">
    <property type="entry name" value="WD40 repeat-like"/>
    <property type="match status" value="1"/>
</dbReference>
<dbReference type="Gene3D" id="2.130.10.10">
    <property type="entry name" value="YVTN repeat-like/Quinoprotein amine dehydrogenase"/>
    <property type="match status" value="1"/>
</dbReference>